<name>X1SNV2_9ZZZZ</name>
<dbReference type="AlphaFoldDB" id="X1SNV2"/>
<dbReference type="EMBL" id="BARW01022014">
    <property type="protein sequence ID" value="GAI94618.1"/>
    <property type="molecule type" value="Genomic_DNA"/>
</dbReference>
<comment type="caution">
    <text evidence="1">The sequence shown here is derived from an EMBL/GenBank/DDBJ whole genome shotgun (WGS) entry which is preliminary data.</text>
</comment>
<organism evidence="1">
    <name type="scientific">marine sediment metagenome</name>
    <dbReference type="NCBI Taxonomy" id="412755"/>
    <lineage>
        <taxon>unclassified sequences</taxon>
        <taxon>metagenomes</taxon>
        <taxon>ecological metagenomes</taxon>
    </lineage>
</organism>
<sequence length="32" mass="3454">GRVTKSGDIHDINRSEGIDWAVEKGVQSNTPS</sequence>
<protein>
    <submittedName>
        <fullName evidence="1">Uncharacterized protein</fullName>
    </submittedName>
</protein>
<reference evidence="1" key="1">
    <citation type="journal article" date="2014" name="Front. Microbiol.">
        <title>High frequency of phylogenetically diverse reductive dehalogenase-homologous genes in deep subseafloor sedimentary metagenomes.</title>
        <authorList>
            <person name="Kawai M."/>
            <person name="Futagami T."/>
            <person name="Toyoda A."/>
            <person name="Takaki Y."/>
            <person name="Nishi S."/>
            <person name="Hori S."/>
            <person name="Arai W."/>
            <person name="Tsubouchi T."/>
            <person name="Morono Y."/>
            <person name="Uchiyama I."/>
            <person name="Ito T."/>
            <person name="Fujiyama A."/>
            <person name="Inagaki F."/>
            <person name="Takami H."/>
        </authorList>
    </citation>
    <scope>NUCLEOTIDE SEQUENCE</scope>
    <source>
        <strain evidence="1">Expedition CK06-06</strain>
    </source>
</reference>
<gene>
    <name evidence="1" type="ORF">S12H4_36866</name>
</gene>
<accession>X1SNV2</accession>
<evidence type="ECO:0000313" key="1">
    <source>
        <dbReference type="EMBL" id="GAI94618.1"/>
    </source>
</evidence>
<feature type="non-terminal residue" evidence="1">
    <location>
        <position position="1"/>
    </location>
</feature>
<proteinExistence type="predicted"/>